<dbReference type="EMBL" id="QXFW01000631">
    <property type="protein sequence ID" value="KAE9006881.1"/>
    <property type="molecule type" value="Genomic_DNA"/>
</dbReference>
<evidence type="ECO:0000313" key="5">
    <source>
        <dbReference type="Proteomes" id="UP000440367"/>
    </source>
</evidence>
<dbReference type="Proteomes" id="UP000440367">
    <property type="component" value="Unassembled WGS sequence"/>
</dbReference>
<dbReference type="OrthoDB" id="288703at2759"/>
<dbReference type="Proteomes" id="UP000433483">
    <property type="component" value="Unassembled WGS sequence"/>
</dbReference>
<dbReference type="AlphaFoldDB" id="A0A6A3KHJ6"/>
<name>A0A6A3KHJ6_9STRA</name>
<evidence type="ECO:0000313" key="4">
    <source>
        <dbReference type="Proteomes" id="UP000433483"/>
    </source>
</evidence>
<dbReference type="EMBL" id="QXGB01000180">
    <property type="protein sequence ID" value="KAE9226133.1"/>
    <property type="molecule type" value="Genomic_DNA"/>
</dbReference>
<evidence type="ECO:0000313" key="1">
    <source>
        <dbReference type="EMBL" id="KAE9006881.1"/>
    </source>
</evidence>
<dbReference type="EMBL" id="QXGD01000202">
    <property type="protein sequence ID" value="KAE9248073.1"/>
    <property type="molecule type" value="Genomic_DNA"/>
</dbReference>
<keyword evidence="4" id="KW-1185">Reference proteome</keyword>
<evidence type="ECO:0000313" key="6">
    <source>
        <dbReference type="Proteomes" id="UP000460718"/>
    </source>
</evidence>
<evidence type="ECO:0000313" key="2">
    <source>
        <dbReference type="EMBL" id="KAE9226133.1"/>
    </source>
</evidence>
<dbReference type="Proteomes" id="UP000460718">
    <property type="component" value="Unassembled WGS sequence"/>
</dbReference>
<comment type="caution">
    <text evidence="1">The sequence shown here is derived from an EMBL/GenBank/DDBJ whole genome shotgun (WGS) entry which is preliminary data.</text>
</comment>
<proteinExistence type="predicted"/>
<gene>
    <name evidence="3" type="ORF">PF002_g5981</name>
    <name evidence="2" type="ORF">PF005_g5255</name>
    <name evidence="1" type="ORF">PF011_g11386</name>
</gene>
<accession>A0A6A3KHJ6</accession>
<evidence type="ECO:0000313" key="3">
    <source>
        <dbReference type="EMBL" id="KAE9248073.1"/>
    </source>
</evidence>
<protein>
    <submittedName>
        <fullName evidence="1">Uncharacterized protein</fullName>
    </submittedName>
</protein>
<organism evidence="1 6">
    <name type="scientific">Phytophthora fragariae</name>
    <dbReference type="NCBI Taxonomy" id="53985"/>
    <lineage>
        <taxon>Eukaryota</taxon>
        <taxon>Sar</taxon>
        <taxon>Stramenopiles</taxon>
        <taxon>Oomycota</taxon>
        <taxon>Peronosporomycetes</taxon>
        <taxon>Peronosporales</taxon>
        <taxon>Peronosporaceae</taxon>
        <taxon>Phytophthora</taxon>
    </lineage>
</organism>
<reference evidence="1 6" key="1">
    <citation type="submission" date="2018-09" db="EMBL/GenBank/DDBJ databases">
        <title>Genomic investigation of the strawberry pathogen Phytophthora fragariae indicates pathogenicity is determined by transcriptional variation in three key races.</title>
        <authorList>
            <person name="Adams T.M."/>
            <person name="Armitage A.D."/>
            <person name="Sobczyk M.K."/>
            <person name="Bates H.J."/>
            <person name="Dunwell J.M."/>
            <person name="Nellist C.F."/>
            <person name="Harrison R.J."/>
        </authorList>
    </citation>
    <scope>NUCLEOTIDE SEQUENCE [LARGE SCALE GENOMIC DNA]</scope>
    <source>
        <strain evidence="3 5">BC-1</strain>
        <strain evidence="2 4">NOV-27</strain>
        <strain evidence="1 6">SCRP245</strain>
    </source>
</reference>
<sequence>MMPVLETALAYDAMNVVQMVQRASENYELSQKTVYTLTLALEMVAQLAVSGDDNETKKSELLTTRTP</sequence>